<evidence type="ECO:0000256" key="2">
    <source>
        <dbReference type="SAM" id="MobiDB-lite"/>
    </source>
</evidence>
<reference evidence="6" key="2">
    <citation type="submission" date="2019-10" db="EMBL/GenBank/DDBJ databases">
        <title>A de novo genome assembly of a pear dwarfing rootstock.</title>
        <authorList>
            <person name="Wang F."/>
            <person name="Wang J."/>
            <person name="Li S."/>
            <person name="Zhang Y."/>
            <person name="Fang M."/>
            <person name="Ma L."/>
            <person name="Zhao Y."/>
            <person name="Jiang S."/>
        </authorList>
    </citation>
    <scope>NUCLEOTIDE SEQUENCE [LARGE SCALE GENOMIC DNA]</scope>
</reference>
<dbReference type="GO" id="GO:0005737">
    <property type="term" value="C:cytoplasm"/>
    <property type="evidence" value="ECO:0007669"/>
    <property type="project" value="TreeGrafter"/>
</dbReference>
<name>A0A5N5HVP9_9ROSA</name>
<feature type="region of interest" description="Disordered" evidence="2">
    <location>
        <begin position="261"/>
        <end position="281"/>
    </location>
</feature>
<keyword evidence="5" id="KW-0675">Receptor</keyword>
<feature type="compositionally biased region" description="Polar residues" evidence="2">
    <location>
        <begin position="313"/>
        <end position="324"/>
    </location>
</feature>
<sequence length="721" mass="77980">MAGPYADQLEAYFRRADLDGDGRISGAEAVAFFQGSNLPKPVLAQIWMHADQNKTGFLGRPEFYNALRLVTVAQSKRDLTPDIVKAALYGPAAAKIPAPQINLPPTSAPQSNPVAAASRPPMGMGTPPTSQNFGFRGPGVPHASSNQNYFPPQQNQSMRPPQAMPTGMPTGLNSRPPQQGVGGGMGPPNVPNANISNNWLGGSAGASPAGPRGVSPSMPSSTPNSQPPVSMPSLPTTGDSKALVVSGNGIASSSALSGDLFSATPSQPKQESSGSIYSARSIPTPSATLPVSSGPQSSSKLNALDSLSAFTMQPSGSQFQRPQGPSNPSQQVSAPASSSFPSSGSSVGAGNSTSGNSQIPWPKMKPSDIQKYTKVFMEVDTDRDGRITGEQARNLFLSWRLPREVLKQVWDLSDQDNDSMLSLREFCFSLYLMERYREGRPLPDTLPRNVMHDETLLSMTGQPKVAYGNAAWSPNPGFGQHQGMQGGQHQGMQGVAPAAGLRPPMQRSLPQADGALQPNQQNLRVRGMEGLNTTQHDNGKQDSANSKPEEDAGKKVEETENAILDSREKMEFYHTKMQELAELLAKKYEEKYKQVAEIASKLTIEEATFREVQERKMELHQAIVKMEQGGSADGILQVRADRIQYDLEELVKALTERCKKHGLNMKSSAIIELPTGTTVTFFFLYSIVSLKQCPIFNEDTNNLVYHCILIIKKRNNLIRYI</sequence>
<feature type="region of interest" description="Disordered" evidence="2">
    <location>
        <begin position="313"/>
        <end position="365"/>
    </location>
</feature>
<dbReference type="PROSITE" id="PS50222">
    <property type="entry name" value="EF_HAND_2"/>
    <property type="match status" value="3"/>
</dbReference>
<dbReference type="CDD" id="cd00052">
    <property type="entry name" value="EH"/>
    <property type="match status" value="2"/>
</dbReference>
<feature type="compositionally biased region" description="Polar residues" evidence="2">
    <location>
        <begin position="349"/>
        <end position="359"/>
    </location>
</feature>
<feature type="compositionally biased region" description="Polar residues" evidence="2">
    <location>
        <begin position="531"/>
        <end position="546"/>
    </location>
</feature>
<dbReference type="GO" id="GO:0005886">
    <property type="term" value="C:plasma membrane"/>
    <property type="evidence" value="ECO:0007669"/>
    <property type="project" value="TreeGrafter"/>
</dbReference>
<keyword evidence="6" id="KW-1185">Reference proteome</keyword>
<evidence type="ECO:0000313" key="5">
    <source>
        <dbReference type="EMBL" id="KAB2632016.1"/>
    </source>
</evidence>
<evidence type="ECO:0000259" key="4">
    <source>
        <dbReference type="PROSITE" id="PS50222"/>
    </source>
</evidence>
<dbReference type="EMBL" id="SMOL01000120">
    <property type="protein sequence ID" value="KAB2632016.1"/>
    <property type="molecule type" value="Genomic_DNA"/>
</dbReference>
<feature type="region of interest" description="Disordered" evidence="2">
    <location>
        <begin position="473"/>
        <end position="513"/>
    </location>
</feature>
<dbReference type="GO" id="GO:0006897">
    <property type="term" value="P:endocytosis"/>
    <property type="evidence" value="ECO:0007669"/>
    <property type="project" value="TreeGrafter"/>
</dbReference>
<dbReference type="OrthoDB" id="524326at2759"/>
<dbReference type="InterPro" id="IPR018247">
    <property type="entry name" value="EF_Hand_1_Ca_BS"/>
</dbReference>
<feature type="compositionally biased region" description="Polar residues" evidence="2">
    <location>
        <begin position="143"/>
        <end position="159"/>
    </location>
</feature>
<dbReference type="PANTHER" id="PTHR11216">
    <property type="entry name" value="EH DOMAIN"/>
    <property type="match status" value="1"/>
</dbReference>
<dbReference type="GO" id="GO:0005634">
    <property type="term" value="C:nucleus"/>
    <property type="evidence" value="ECO:0007669"/>
    <property type="project" value="TreeGrafter"/>
</dbReference>
<dbReference type="GO" id="GO:0016197">
    <property type="term" value="P:endosomal transport"/>
    <property type="evidence" value="ECO:0007669"/>
    <property type="project" value="TreeGrafter"/>
</dbReference>
<feature type="compositionally biased region" description="Polar residues" evidence="2">
    <location>
        <begin position="263"/>
        <end position="281"/>
    </location>
</feature>
<dbReference type="SUPFAM" id="SSF47473">
    <property type="entry name" value="EF-hand"/>
    <property type="match status" value="2"/>
</dbReference>
<dbReference type="InterPro" id="IPR011992">
    <property type="entry name" value="EF-hand-dom_pair"/>
</dbReference>
<evidence type="ECO:0000256" key="1">
    <source>
        <dbReference type="ARBA" id="ARBA00022837"/>
    </source>
</evidence>
<dbReference type="PROSITE" id="PS00018">
    <property type="entry name" value="EF_HAND_1"/>
    <property type="match status" value="1"/>
</dbReference>
<feature type="domain" description="EF-hand" evidence="4">
    <location>
        <begin position="40"/>
        <end position="73"/>
    </location>
</feature>
<protein>
    <submittedName>
        <fullName evidence="5">Epidermal growth factor receptor substrate 15-like 1</fullName>
    </submittedName>
</protein>
<feature type="region of interest" description="Disordered" evidence="2">
    <location>
        <begin position="531"/>
        <end position="560"/>
    </location>
</feature>
<dbReference type="PANTHER" id="PTHR11216:SF137">
    <property type="entry name" value="CALCIUM-BINDING EF HAND FAMILY PROTEIN"/>
    <property type="match status" value="1"/>
</dbReference>
<dbReference type="SMART" id="SM00054">
    <property type="entry name" value="EFh"/>
    <property type="match status" value="4"/>
</dbReference>
<feature type="domain" description="EH" evidence="3">
    <location>
        <begin position="368"/>
        <end position="447"/>
    </location>
</feature>
<feature type="domain" description="EF-hand" evidence="4">
    <location>
        <begin position="4"/>
        <end position="39"/>
    </location>
</feature>
<organism evidence="5 6">
    <name type="scientific">Pyrus ussuriensis x Pyrus communis</name>
    <dbReference type="NCBI Taxonomy" id="2448454"/>
    <lineage>
        <taxon>Eukaryota</taxon>
        <taxon>Viridiplantae</taxon>
        <taxon>Streptophyta</taxon>
        <taxon>Embryophyta</taxon>
        <taxon>Tracheophyta</taxon>
        <taxon>Spermatophyta</taxon>
        <taxon>Magnoliopsida</taxon>
        <taxon>eudicotyledons</taxon>
        <taxon>Gunneridae</taxon>
        <taxon>Pentapetalae</taxon>
        <taxon>rosids</taxon>
        <taxon>fabids</taxon>
        <taxon>Rosales</taxon>
        <taxon>Rosaceae</taxon>
        <taxon>Amygdaloideae</taxon>
        <taxon>Maleae</taxon>
        <taxon>Pyrus</taxon>
    </lineage>
</organism>
<dbReference type="InterPro" id="IPR000261">
    <property type="entry name" value="EH_dom"/>
</dbReference>
<dbReference type="Proteomes" id="UP000327157">
    <property type="component" value="Chromosome 6"/>
</dbReference>
<feature type="domain" description="EF-hand" evidence="4">
    <location>
        <begin position="367"/>
        <end position="402"/>
    </location>
</feature>
<dbReference type="SMART" id="SM00027">
    <property type="entry name" value="EH"/>
    <property type="match status" value="2"/>
</dbReference>
<feature type="compositionally biased region" description="Basic and acidic residues" evidence="2">
    <location>
        <begin position="547"/>
        <end position="558"/>
    </location>
</feature>
<feature type="domain" description="EH" evidence="3">
    <location>
        <begin position="5"/>
        <end position="95"/>
    </location>
</feature>
<comment type="caution">
    <text evidence="5">The sequence shown here is derived from an EMBL/GenBank/DDBJ whole genome shotgun (WGS) entry which is preliminary data.</text>
</comment>
<feature type="compositionally biased region" description="Low complexity" evidence="2">
    <location>
        <begin position="326"/>
        <end position="348"/>
    </location>
</feature>
<dbReference type="Gene3D" id="1.10.238.10">
    <property type="entry name" value="EF-hand"/>
    <property type="match status" value="2"/>
</dbReference>
<evidence type="ECO:0000259" key="3">
    <source>
        <dbReference type="PROSITE" id="PS50031"/>
    </source>
</evidence>
<gene>
    <name evidence="5" type="ORF">D8674_028263</name>
</gene>
<reference evidence="5 6" key="1">
    <citation type="submission" date="2019-09" db="EMBL/GenBank/DDBJ databases">
        <authorList>
            <person name="Ou C."/>
        </authorList>
    </citation>
    <scope>NUCLEOTIDE SEQUENCE [LARGE SCALE GENOMIC DNA]</scope>
    <source>
        <strain evidence="5">S2</strain>
        <tissue evidence="5">Leaf</tissue>
    </source>
</reference>
<dbReference type="PROSITE" id="PS50031">
    <property type="entry name" value="EH"/>
    <property type="match status" value="2"/>
</dbReference>
<keyword evidence="1" id="KW-0106">Calcium</keyword>
<feature type="region of interest" description="Disordered" evidence="2">
    <location>
        <begin position="135"/>
        <end position="244"/>
    </location>
</feature>
<accession>A0A5N5HVP9</accession>
<dbReference type="AlphaFoldDB" id="A0A5N5HVP9"/>
<proteinExistence type="predicted"/>
<dbReference type="Pfam" id="PF12763">
    <property type="entry name" value="EH"/>
    <property type="match status" value="2"/>
</dbReference>
<feature type="compositionally biased region" description="Low complexity" evidence="2">
    <location>
        <begin position="205"/>
        <end position="217"/>
    </location>
</feature>
<reference evidence="5 6" key="3">
    <citation type="submission" date="2019-11" db="EMBL/GenBank/DDBJ databases">
        <title>A de novo genome assembly of a pear dwarfing rootstock.</title>
        <authorList>
            <person name="Wang F."/>
            <person name="Wang J."/>
            <person name="Li S."/>
            <person name="Zhang Y."/>
            <person name="Fang M."/>
            <person name="Ma L."/>
            <person name="Zhao Y."/>
            <person name="Jiang S."/>
        </authorList>
    </citation>
    <scope>NUCLEOTIDE SEQUENCE [LARGE SCALE GENOMIC DNA]</scope>
    <source>
        <strain evidence="5">S2</strain>
        <tissue evidence="5">Leaf</tissue>
    </source>
</reference>
<dbReference type="GO" id="GO:0005509">
    <property type="term" value="F:calcium ion binding"/>
    <property type="evidence" value="ECO:0007669"/>
    <property type="project" value="InterPro"/>
</dbReference>
<evidence type="ECO:0000313" key="6">
    <source>
        <dbReference type="Proteomes" id="UP000327157"/>
    </source>
</evidence>
<dbReference type="InterPro" id="IPR002048">
    <property type="entry name" value="EF_hand_dom"/>
</dbReference>